<evidence type="ECO:0000313" key="4">
    <source>
        <dbReference type="EMBL" id="KAK2593403.1"/>
    </source>
</evidence>
<dbReference type="SMART" id="SM00066">
    <property type="entry name" value="GAL4"/>
    <property type="match status" value="1"/>
</dbReference>
<feature type="domain" description="Zn(2)-C6 fungal-type" evidence="3">
    <location>
        <begin position="41"/>
        <end position="71"/>
    </location>
</feature>
<feature type="compositionally biased region" description="Low complexity" evidence="2">
    <location>
        <begin position="159"/>
        <end position="176"/>
    </location>
</feature>
<dbReference type="CDD" id="cd00067">
    <property type="entry name" value="GAL4"/>
    <property type="match status" value="1"/>
</dbReference>
<dbReference type="InterPro" id="IPR001138">
    <property type="entry name" value="Zn2Cys6_DnaBD"/>
</dbReference>
<proteinExistence type="predicted"/>
<dbReference type="PROSITE" id="PS00463">
    <property type="entry name" value="ZN2_CY6_FUNGAL_1"/>
    <property type="match status" value="1"/>
</dbReference>
<evidence type="ECO:0000313" key="5">
    <source>
        <dbReference type="Proteomes" id="UP001251528"/>
    </source>
</evidence>
<dbReference type="Pfam" id="PF00172">
    <property type="entry name" value="Zn_clus"/>
    <property type="match status" value="1"/>
</dbReference>
<keyword evidence="5" id="KW-1185">Reference proteome</keyword>
<dbReference type="PANTHER" id="PTHR47784:SF4">
    <property type="entry name" value="ZN(II)2CYS6 TRANSCRIPTION FACTOR (EUROFUNG)"/>
    <property type="match status" value="1"/>
</dbReference>
<feature type="region of interest" description="Disordered" evidence="2">
    <location>
        <begin position="1"/>
        <end position="45"/>
    </location>
</feature>
<name>A0AAJ0CKC2_9HYPO</name>
<organism evidence="4 5">
    <name type="scientific">Conoideocrella luteorostrata</name>
    <dbReference type="NCBI Taxonomy" id="1105319"/>
    <lineage>
        <taxon>Eukaryota</taxon>
        <taxon>Fungi</taxon>
        <taxon>Dikarya</taxon>
        <taxon>Ascomycota</taxon>
        <taxon>Pezizomycotina</taxon>
        <taxon>Sordariomycetes</taxon>
        <taxon>Hypocreomycetidae</taxon>
        <taxon>Hypocreales</taxon>
        <taxon>Clavicipitaceae</taxon>
        <taxon>Conoideocrella</taxon>
    </lineage>
</organism>
<dbReference type="InterPro" id="IPR036864">
    <property type="entry name" value="Zn2-C6_fun-type_DNA-bd_sf"/>
</dbReference>
<accession>A0AAJ0CKC2</accession>
<comment type="caution">
    <text evidence="4">The sequence shown here is derived from an EMBL/GenBank/DDBJ whole genome shotgun (WGS) entry which is preliminary data.</text>
</comment>
<dbReference type="InterPro" id="IPR053157">
    <property type="entry name" value="Sterol_Uptake_Regulator"/>
</dbReference>
<evidence type="ECO:0000256" key="2">
    <source>
        <dbReference type="SAM" id="MobiDB-lite"/>
    </source>
</evidence>
<evidence type="ECO:0000256" key="1">
    <source>
        <dbReference type="ARBA" id="ARBA00023242"/>
    </source>
</evidence>
<keyword evidence="1" id="KW-0539">Nucleus</keyword>
<feature type="compositionally biased region" description="Basic residues" evidence="2">
    <location>
        <begin position="17"/>
        <end position="39"/>
    </location>
</feature>
<feature type="compositionally biased region" description="Low complexity" evidence="2">
    <location>
        <begin position="94"/>
        <end position="105"/>
    </location>
</feature>
<dbReference type="AlphaFoldDB" id="A0AAJ0CKC2"/>
<reference evidence="4" key="1">
    <citation type="submission" date="2023-06" db="EMBL/GenBank/DDBJ databases">
        <title>Conoideocrella luteorostrata (Hypocreales: Clavicipitaceae), a potential biocontrol fungus for elongate hemlock scale in United States Christmas tree production areas.</title>
        <authorList>
            <person name="Barrett H."/>
            <person name="Lovett B."/>
            <person name="Macias A.M."/>
            <person name="Stajich J.E."/>
            <person name="Kasson M.T."/>
        </authorList>
    </citation>
    <scope>NUCLEOTIDE SEQUENCE</scope>
    <source>
        <strain evidence="4">ARSEF 14590</strain>
    </source>
</reference>
<feature type="region of interest" description="Disordered" evidence="2">
    <location>
        <begin position="78"/>
        <end position="109"/>
    </location>
</feature>
<feature type="compositionally biased region" description="Polar residues" evidence="2">
    <location>
        <begin position="1"/>
        <end position="15"/>
    </location>
</feature>
<dbReference type="GO" id="GO:0001228">
    <property type="term" value="F:DNA-binding transcription activator activity, RNA polymerase II-specific"/>
    <property type="evidence" value="ECO:0007669"/>
    <property type="project" value="TreeGrafter"/>
</dbReference>
<sequence>MSNKPAVDTTDTTSLQQHRHQKQDHHQSKPQRRSHRKSRNGCAECKRRHIRCDEQRPACANCAIAERTCVFPVPRAKTGAHQSSWMMRTRQRRSASPSTSPPSYHHQQHAQEYISPVATAATAGTTWTSSERDTPVYTPPLRETPLMSPPPKHHHHHQQQQQQQQQPQPQLQPQVQSALPSFEEAFSTPPSTHSPFNPPLPETTPAGNLFTAEHLALLHHATSPENKFFVGPVQDHSIVDIAIRRAHDAPYLIDQVLALSALHKASLQPPQSPQARSLQHIATELQTRAVALFTTATSTIPPEDHESSIPRFLFAGILSLHDLGDTLNTIRTLHYSQFHIFVNRFVDCFRIHHGVHAILQPIYSHLKSSELKPLLSITSRIGPGINGVDKYIRGHECEPLYALLQSSDLGPATVAACKKAAESLQWAFDMSRSLPSAAAVPHAASAFSVKVGTDYIEVLRRLQPEALIILAYYGVLLHYSRDFWIFDTAGVSMVRAIAQHLGTYWKSAMAWPLRAVGDES</sequence>
<dbReference type="SUPFAM" id="SSF57701">
    <property type="entry name" value="Zn2/Cys6 DNA-binding domain"/>
    <property type="match status" value="1"/>
</dbReference>
<dbReference type="Gene3D" id="4.10.240.10">
    <property type="entry name" value="Zn(2)-C6 fungal-type DNA-binding domain"/>
    <property type="match status" value="1"/>
</dbReference>
<dbReference type="PANTHER" id="PTHR47784">
    <property type="entry name" value="STEROL UPTAKE CONTROL PROTEIN 2"/>
    <property type="match status" value="1"/>
</dbReference>
<dbReference type="GO" id="GO:0008270">
    <property type="term" value="F:zinc ion binding"/>
    <property type="evidence" value="ECO:0007669"/>
    <property type="project" value="InterPro"/>
</dbReference>
<evidence type="ECO:0000259" key="3">
    <source>
        <dbReference type="PROSITE" id="PS50048"/>
    </source>
</evidence>
<protein>
    <recommendedName>
        <fullName evidence="3">Zn(2)-C6 fungal-type domain-containing protein</fullName>
    </recommendedName>
</protein>
<gene>
    <name evidence="4" type="ORF">QQS21_008891</name>
</gene>
<feature type="region of interest" description="Disordered" evidence="2">
    <location>
        <begin position="124"/>
        <end position="207"/>
    </location>
</feature>
<dbReference type="EMBL" id="JASWJB010000213">
    <property type="protein sequence ID" value="KAK2593403.1"/>
    <property type="molecule type" value="Genomic_DNA"/>
</dbReference>
<dbReference type="Proteomes" id="UP001251528">
    <property type="component" value="Unassembled WGS sequence"/>
</dbReference>
<dbReference type="PROSITE" id="PS50048">
    <property type="entry name" value="ZN2_CY6_FUNGAL_2"/>
    <property type="match status" value="1"/>
</dbReference>